<dbReference type="Pfam" id="PF04237">
    <property type="entry name" value="YjbR"/>
    <property type="match status" value="1"/>
</dbReference>
<comment type="caution">
    <text evidence="1">The sequence shown here is derived from an EMBL/GenBank/DDBJ whole genome shotgun (WGS) entry which is preliminary data.</text>
</comment>
<dbReference type="RefSeq" id="WP_144703499.1">
    <property type="nucleotide sequence ID" value="NZ_VNJJ01000008.1"/>
</dbReference>
<dbReference type="InterPro" id="IPR058532">
    <property type="entry name" value="YjbR/MT2646/Rv2570-like"/>
</dbReference>
<sequence length="115" mass="13207">MTTIESVRHFSLSLPESKEINHWGKPSFRVNNKIFAVIQDDGFTLTVKTVAEDRSMLTTLDPETFKVPDSFSNLNYMNINLTRVEEKELKGLILKAWSSIAPKKLVNKYFEGLKE</sequence>
<dbReference type="InterPro" id="IPR038056">
    <property type="entry name" value="YjbR-like_sf"/>
</dbReference>
<dbReference type="Gene3D" id="3.90.1150.30">
    <property type="match status" value="1"/>
</dbReference>
<name>A0A559JFM8_9BACL</name>
<dbReference type="SUPFAM" id="SSF142906">
    <property type="entry name" value="YjbR-like"/>
    <property type="match status" value="1"/>
</dbReference>
<organism evidence="1 2">
    <name type="scientific">Cohnella terricola</name>
    <dbReference type="NCBI Taxonomy" id="1289167"/>
    <lineage>
        <taxon>Bacteria</taxon>
        <taxon>Bacillati</taxon>
        <taxon>Bacillota</taxon>
        <taxon>Bacilli</taxon>
        <taxon>Bacillales</taxon>
        <taxon>Paenibacillaceae</taxon>
        <taxon>Cohnella</taxon>
    </lineage>
</organism>
<evidence type="ECO:0000313" key="2">
    <source>
        <dbReference type="Proteomes" id="UP000316330"/>
    </source>
</evidence>
<dbReference type="Proteomes" id="UP000316330">
    <property type="component" value="Unassembled WGS sequence"/>
</dbReference>
<evidence type="ECO:0000313" key="1">
    <source>
        <dbReference type="EMBL" id="TVX98682.1"/>
    </source>
</evidence>
<proteinExistence type="predicted"/>
<dbReference type="GO" id="GO:0003677">
    <property type="term" value="F:DNA binding"/>
    <property type="evidence" value="ECO:0007669"/>
    <property type="project" value="UniProtKB-KW"/>
</dbReference>
<protein>
    <submittedName>
        <fullName evidence="1">MmcQ/YjbR family DNA-binding protein</fullName>
    </submittedName>
</protein>
<reference evidence="1 2" key="1">
    <citation type="submission" date="2019-07" db="EMBL/GenBank/DDBJ databases">
        <authorList>
            <person name="Kim J."/>
        </authorList>
    </citation>
    <scope>NUCLEOTIDE SEQUENCE [LARGE SCALE GENOMIC DNA]</scope>
    <source>
        <strain evidence="1 2">G13</strain>
    </source>
</reference>
<accession>A0A559JFM8</accession>
<keyword evidence="2" id="KW-1185">Reference proteome</keyword>
<dbReference type="OrthoDB" id="277063at2"/>
<dbReference type="EMBL" id="VNJJ01000008">
    <property type="protein sequence ID" value="TVX98682.1"/>
    <property type="molecule type" value="Genomic_DNA"/>
</dbReference>
<dbReference type="AlphaFoldDB" id="A0A559JFM8"/>
<gene>
    <name evidence="1" type="ORF">FPZ45_15380</name>
</gene>
<keyword evidence="1" id="KW-0238">DNA-binding</keyword>